<feature type="transmembrane region" description="Helical" evidence="8">
    <location>
        <begin position="290"/>
        <end position="308"/>
    </location>
</feature>
<feature type="transmembrane region" description="Helical" evidence="8">
    <location>
        <begin position="117"/>
        <end position="135"/>
    </location>
</feature>
<feature type="transmembrane region" description="Helical" evidence="8">
    <location>
        <begin position="166"/>
        <end position="197"/>
    </location>
</feature>
<feature type="domain" description="Glycosyltransferase RgtA/B/C/D-like" evidence="9">
    <location>
        <begin position="66"/>
        <end position="220"/>
    </location>
</feature>
<reference evidence="10 11" key="1">
    <citation type="submission" date="2015-01" db="EMBL/GenBank/DDBJ databases">
        <title>Rufibacter sp./DG31D/ whole genome sequencing.</title>
        <authorList>
            <person name="Kim M.K."/>
            <person name="Srinivasan S."/>
            <person name="Lee J.-J."/>
        </authorList>
    </citation>
    <scope>NUCLEOTIDE SEQUENCE [LARGE SCALE GENOMIC DNA]</scope>
    <source>
        <strain evidence="10 11">DG31D</strain>
    </source>
</reference>
<dbReference type="InterPro" id="IPR038731">
    <property type="entry name" value="RgtA/B/C-like"/>
</dbReference>
<feature type="transmembrane region" description="Helical" evidence="8">
    <location>
        <begin position="344"/>
        <end position="363"/>
    </location>
</feature>
<feature type="transmembrane region" description="Helical" evidence="8">
    <location>
        <begin position="400"/>
        <end position="418"/>
    </location>
</feature>
<feature type="transmembrane region" description="Helical" evidence="8">
    <location>
        <begin position="209"/>
        <end position="229"/>
    </location>
</feature>
<evidence type="ECO:0000256" key="3">
    <source>
        <dbReference type="ARBA" id="ARBA00022676"/>
    </source>
</evidence>
<name>A0A0H4VPC0_9BACT</name>
<organism evidence="10 11">
    <name type="scientific">Rufibacter radiotolerans</name>
    <dbReference type="NCBI Taxonomy" id="1379910"/>
    <lineage>
        <taxon>Bacteria</taxon>
        <taxon>Pseudomonadati</taxon>
        <taxon>Bacteroidota</taxon>
        <taxon>Cytophagia</taxon>
        <taxon>Cytophagales</taxon>
        <taxon>Hymenobacteraceae</taxon>
        <taxon>Rufibacter</taxon>
    </lineage>
</organism>
<dbReference type="GO" id="GO:0005886">
    <property type="term" value="C:plasma membrane"/>
    <property type="evidence" value="ECO:0007669"/>
    <property type="project" value="UniProtKB-SubCell"/>
</dbReference>
<dbReference type="GO" id="GO:0009103">
    <property type="term" value="P:lipopolysaccharide biosynthetic process"/>
    <property type="evidence" value="ECO:0007669"/>
    <property type="project" value="TreeGrafter"/>
</dbReference>
<evidence type="ECO:0000256" key="1">
    <source>
        <dbReference type="ARBA" id="ARBA00004651"/>
    </source>
</evidence>
<protein>
    <recommendedName>
        <fullName evidence="9">Glycosyltransferase RgtA/B/C/D-like domain-containing protein</fullName>
    </recommendedName>
</protein>
<evidence type="ECO:0000313" key="10">
    <source>
        <dbReference type="EMBL" id="AKQ45782.1"/>
    </source>
</evidence>
<dbReference type="GO" id="GO:0010041">
    <property type="term" value="P:response to iron(III) ion"/>
    <property type="evidence" value="ECO:0007669"/>
    <property type="project" value="TreeGrafter"/>
</dbReference>
<evidence type="ECO:0000256" key="4">
    <source>
        <dbReference type="ARBA" id="ARBA00022679"/>
    </source>
</evidence>
<dbReference type="Proteomes" id="UP000036458">
    <property type="component" value="Chromosome"/>
</dbReference>
<feature type="transmembrane region" description="Helical" evidence="8">
    <location>
        <begin position="12"/>
        <end position="34"/>
    </location>
</feature>
<evidence type="ECO:0000256" key="5">
    <source>
        <dbReference type="ARBA" id="ARBA00022692"/>
    </source>
</evidence>
<keyword evidence="4" id="KW-0808">Transferase</keyword>
<dbReference type="GO" id="GO:0016763">
    <property type="term" value="F:pentosyltransferase activity"/>
    <property type="evidence" value="ECO:0007669"/>
    <property type="project" value="TreeGrafter"/>
</dbReference>
<evidence type="ECO:0000256" key="7">
    <source>
        <dbReference type="ARBA" id="ARBA00023136"/>
    </source>
</evidence>
<dbReference type="EMBL" id="CP010777">
    <property type="protein sequence ID" value="AKQ45782.1"/>
    <property type="molecule type" value="Genomic_DNA"/>
</dbReference>
<dbReference type="OrthoDB" id="9792789at2"/>
<dbReference type="RefSeq" id="WP_048920688.1">
    <property type="nucleotide sequence ID" value="NZ_CP010777.1"/>
</dbReference>
<feature type="transmembrane region" description="Helical" evidence="8">
    <location>
        <begin position="369"/>
        <end position="388"/>
    </location>
</feature>
<dbReference type="STRING" id="1379910.TH63_09175"/>
<keyword evidence="3" id="KW-0328">Glycosyltransferase</keyword>
<dbReference type="PANTHER" id="PTHR33908">
    <property type="entry name" value="MANNOSYLTRANSFERASE YKCB-RELATED"/>
    <property type="match status" value="1"/>
</dbReference>
<accession>A0A0H4VPC0</accession>
<dbReference type="AlphaFoldDB" id="A0A0H4VPC0"/>
<keyword evidence="7 8" id="KW-0472">Membrane</keyword>
<keyword evidence="2" id="KW-1003">Cell membrane</keyword>
<evidence type="ECO:0000256" key="2">
    <source>
        <dbReference type="ARBA" id="ARBA00022475"/>
    </source>
</evidence>
<dbReference type="KEGG" id="ruf:TH63_09175"/>
<dbReference type="InterPro" id="IPR050297">
    <property type="entry name" value="LipidA_mod_glycosyltrf_83"/>
</dbReference>
<keyword evidence="6 8" id="KW-1133">Transmembrane helix</keyword>
<feature type="transmembrane region" description="Helical" evidence="8">
    <location>
        <begin position="259"/>
        <end position="278"/>
    </location>
</feature>
<evidence type="ECO:0000313" key="11">
    <source>
        <dbReference type="Proteomes" id="UP000036458"/>
    </source>
</evidence>
<evidence type="ECO:0000256" key="8">
    <source>
        <dbReference type="SAM" id="Phobius"/>
    </source>
</evidence>
<proteinExistence type="predicted"/>
<dbReference type="PATRIC" id="fig|1379910.4.peg.1988"/>
<dbReference type="Pfam" id="PF13231">
    <property type="entry name" value="PMT_2"/>
    <property type="match status" value="1"/>
</dbReference>
<evidence type="ECO:0000256" key="6">
    <source>
        <dbReference type="ARBA" id="ARBA00022989"/>
    </source>
</evidence>
<feature type="transmembrane region" description="Helical" evidence="8">
    <location>
        <begin position="91"/>
        <end position="112"/>
    </location>
</feature>
<keyword evidence="11" id="KW-1185">Reference proteome</keyword>
<keyword evidence="5 8" id="KW-0812">Transmembrane</keyword>
<gene>
    <name evidence="10" type="ORF">TH63_09175</name>
</gene>
<evidence type="ECO:0000259" key="9">
    <source>
        <dbReference type="Pfam" id="PF13231"/>
    </source>
</evidence>
<dbReference type="PANTHER" id="PTHR33908:SF3">
    <property type="entry name" value="UNDECAPRENYL PHOSPHATE-ALPHA-4-AMINO-4-DEOXY-L-ARABINOSE ARABINOSYL TRANSFERASE"/>
    <property type="match status" value="1"/>
</dbReference>
<sequence>MFVKDWLYSRNAFWVVLLVLLGALLFQLGAWGVLETSEARYAEISREMLASGDWLHPRLLGILHYHKPPLTYMITAVGMAVFGVNEFGARFFLQVSFVVQAGLVYGLGCLLFKSRKVAMTALIIYVTLPAALISARNLTTDSFLATFELLAIWAWVKFKLQGKPGFLFLFFIALALAFLTKGPVGLLFPVMVMMAFANSGGYKAGKGQWMLGLLIFLGLGSSWYVYLMLQDQRFVDYFLFRQTVERFANPEAFNRSKPWWYYLVLAPVLSLPWSVMLGIHFRKLWDLVPLHRKLFGLWILVPLLFFSLSGSKLILYILPLFAGLALLMAWLLSELTESQRRNSVIIGFLFYGCMSLALLSAPLLPVGVALSPGAFLFPVLSLLVLLYLGQSLWENNEKLLLGALSFTLFLVPFSTYLLSDNAALLPGSEHVAAALKEKGLAKRQVVVYDQLLPSLAFEQKRTIVSLYDSNKGLQRETQFENSEAWRCAFLQCGNAQDSTALVKLLAQKPVVMVKGKLPPNRKWLLRAFTKTKQVGPWNLHY</sequence>
<feature type="transmembrane region" description="Helical" evidence="8">
    <location>
        <begin position="314"/>
        <end position="332"/>
    </location>
</feature>
<comment type="subcellular location">
    <subcellularLocation>
        <location evidence="1">Cell membrane</location>
        <topology evidence="1">Multi-pass membrane protein</topology>
    </subcellularLocation>
</comment>